<dbReference type="EMBL" id="BK015656">
    <property type="protein sequence ID" value="DAE18450.1"/>
    <property type="molecule type" value="Genomic_DNA"/>
</dbReference>
<dbReference type="Pfam" id="PF03237">
    <property type="entry name" value="Terminase_6N"/>
    <property type="match status" value="1"/>
</dbReference>
<protein>
    <submittedName>
        <fullName evidence="1">Large terminase</fullName>
    </submittedName>
</protein>
<dbReference type="InterPro" id="IPR027417">
    <property type="entry name" value="P-loop_NTPase"/>
</dbReference>
<proteinExistence type="predicted"/>
<dbReference type="Gene3D" id="3.40.50.300">
    <property type="entry name" value="P-loop containing nucleotide triphosphate hydrolases"/>
    <property type="match status" value="1"/>
</dbReference>
<dbReference type="Gene3D" id="3.30.420.280">
    <property type="match status" value="1"/>
</dbReference>
<dbReference type="PANTHER" id="PTHR39184:SF1">
    <property type="entry name" value="PBSX PHAGE TERMINASE LARGE SUBUNIT"/>
    <property type="match status" value="1"/>
</dbReference>
<evidence type="ECO:0000313" key="1">
    <source>
        <dbReference type="EMBL" id="DAE18450.1"/>
    </source>
</evidence>
<accession>A0A8S5QHJ2</accession>
<sequence length="445" mass="50625">MAIIRRKTIPFNFSEKHKEYMRRSAECMYNIAEGAIRAGKTVDNVFAFAHELKTAKDKLHLATGSTVANAKLNIGDANGFGLEYIFRGQSRWGKYKDNDALFIKGPSTGGRQKVVIFAGGAKADSFKKIRGNSYGMWIATEINLHHDNTIKEAFNRTAAASKRKFFWDLNPDNPNADIYTEYIDKYSEKAARGELLGGYNYQHFTIDDNINISEQRRAEIKSQYDQTSIWYKRDILGLRCIAEGLIYRNFADNPERHIWTDSIPRIMNIYIGVDFGGTGSAHSFVATGITSDYKNVISLLSKRIPCTDAEIPPTMLEGMFCDFVREAINRYGTVTDIFCDNAEQTLIAGFRQALRQNGLGWIRIHNALKDEVNNRINLTARLMAQGRFFYVENLSESLVLALSTCIWDPKEKTKNVRLDDGTSDIDSLDSFEYTIERFAKRLIDY</sequence>
<name>A0A8S5QHJ2_9CAUD</name>
<reference evidence="1" key="1">
    <citation type="journal article" date="2021" name="Proc. Natl. Acad. Sci. U.S.A.">
        <title>A Catalog of Tens of Thousands of Viruses from Human Metagenomes Reveals Hidden Associations with Chronic Diseases.</title>
        <authorList>
            <person name="Tisza M.J."/>
            <person name="Buck C.B."/>
        </authorList>
    </citation>
    <scope>NUCLEOTIDE SEQUENCE</scope>
    <source>
        <strain evidence="1">CtNs77</strain>
    </source>
</reference>
<organism evidence="1">
    <name type="scientific">Siphoviridae sp. ctNs77</name>
    <dbReference type="NCBI Taxonomy" id="2825473"/>
    <lineage>
        <taxon>Viruses</taxon>
        <taxon>Duplodnaviria</taxon>
        <taxon>Heunggongvirae</taxon>
        <taxon>Uroviricota</taxon>
        <taxon>Caudoviricetes</taxon>
    </lineage>
</organism>
<dbReference type="PANTHER" id="PTHR39184">
    <property type="match status" value="1"/>
</dbReference>
<dbReference type="InterPro" id="IPR052380">
    <property type="entry name" value="Viral_DNA_packaging_terminase"/>
</dbReference>